<feature type="compositionally biased region" description="Polar residues" evidence="1">
    <location>
        <begin position="51"/>
        <end position="60"/>
    </location>
</feature>
<gene>
    <name evidence="2" type="ORF">E2C01_069757</name>
</gene>
<reference evidence="2 3" key="1">
    <citation type="submission" date="2019-05" db="EMBL/GenBank/DDBJ databases">
        <title>Another draft genome of Portunus trituberculatus and its Hox gene families provides insights of decapod evolution.</title>
        <authorList>
            <person name="Jeong J.-H."/>
            <person name="Song I."/>
            <person name="Kim S."/>
            <person name="Choi T."/>
            <person name="Kim D."/>
            <person name="Ryu S."/>
            <person name="Kim W."/>
        </authorList>
    </citation>
    <scope>NUCLEOTIDE SEQUENCE [LARGE SCALE GENOMIC DNA]</scope>
    <source>
        <tissue evidence="2">Muscle</tissue>
    </source>
</reference>
<accession>A0A5B7HQW5</accession>
<feature type="compositionally biased region" description="Polar residues" evidence="1">
    <location>
        <begin position="25"/>
        <end position="35"/>
    </location>
</feature>
<dbReference type="Proteomes" id="UP000324222">
    <property type="component" value="Unassembled WGS sequence"/>
</dbReference>
<evidence type="ECO:0000313" key="2">
    <source>
        <dbReference type="EMBL" id="MPC75371.1"/>
    </source>
</evidence>
<feature type="region of interest" description="Disordered" evidence="1">
    <location>
        <begin position="116"/>
        <end position="145"/>
    </location>
</feature>
<protein>
    <submittedName>
        <fullName evidence="2">Uncharacterized protein</fullName>
    </submittedName>
</protein>
<evidence type="ECO:0000313" key="3">
    <source>
        <dbReference type="Proteomes" id="UP000324222"/>
    </source>
</evidence>
<keyword evidence="3" id="KW-1185">Reference proteome</keyword>
<dbReference type="EMBL" id="VSRR010040981">
    <property type="protein sequence ID" value="MPC75371.1"/>
    <property type="molecule type" value="Genomic_DNA"/>
</dbReference>
<feature type="region of interest" description="Disordered" evidence="1">
    <location>
        <begin position="19"/>
        <end position="93"/>
    </location>
</feature>
<dbReference type="AlphaFoldDB" id="A0A5B7HQW5"/>
<feature type="compositionally biased region" description="Low complexity" evidence="1">
    <location>
        <begin position="128"/>
        <end position="145"/>
    </location>
</feature>
<name>A0A5B7HQW5_PORTR</name>
<proteinExistence type="predicted"/>
<evidence type="ECO:0000256" key="1">
    <source>
        <dbReference type="SAM" id="MobiDB-lite"/>
    </source>
</evidence>
<sequence length="145" mass="15999">MSSVPNGNDRGFHTCGGCQHHRGSTRASHTTSAWPNASPVPARNLLKLNGKNRTPKSVSSAHPPAVSHTLLYAARRAGHHPLKSSRPPLPPPTFTWRAWRGLSRLHRYRHKEEACKTHEVNTGPYREPTQGGRQTPQQGPPSMLT</sequence>
<comment type="caution">
    <text evidence="2">The sequence shown here is derived from an EMBL/GenBank/DDBJ whole genome shotgun (WGS) entry which is preliminary data.</text>
</comment>
<organism evidence="2 3">
    <name type="scientific">Portunus trituberculatus</name>
    <name type="common">Swimming crab</name>
    <name type="synonym">Neptunus trituberculatus</name>
    <dbReference type="NCBI Taxonomy" id="210409"/>
    <lineage>
        <taxon>Eukaryota</taxon>
        <taxon>Metazoa</taxon>
        <taxon>Ecdysozoa</taxon>
        <taxon>Arthropoda</taxon>
        <taxon>Crustacea</taxon>
        <taxon>Multicrustacea</taxon>
        <taxon>Malacostraca</taxon>
        <taxon>Eumalacostraca</taxon>
        <taxon>Eucarida</taxon>
        <taxon>Decapoda</taxon>
        <taxon>Pleocyemata</taxon>
        <taxon>Brachyura</taxon>
        <taxon>Eubrachyura</taxon>
        <taxon>Portunoidea</taxon>
        <taxon>Portunidae</taxon>
        <taxon>Portuninae</taxon>
        <taxon>Portunus</taxon>
    </lineage>
</organism>